<sequence length="792" mass="87363">MTAPAQQPNLFQAINRLWPVDLDLIWLRERDKAPVQNQWTTQDRKTLSELKQSWRQGYNLGIRLGVRSVLREGVCCVGVDMDVRSDEARHFQEAYAAVEELLENPGQYPTVLSGRGNGSRHYYAAVEIERLPHTCHFRRSKDTVYDPARKKRVPAWEVDIGSTGRQFVAPGSVHPSGGVYTEAVPLDRIPDVPEAFYEALETVPETDIHRAVVIPISAADVDLDALPLPEGIKEKIRSGPAPEDEGRWPSRSEYFFAMLCALAAAGLDDETMCGVATCPAYAMSGKPLGNRKGIRASAMQWVARQIPRARAQAERWRLENRLDVDLSDPANNPGVDEFFDPENIAEMNRQKKYEVVPEAPAQHRPFPCETLNEVAAWLQSEAPEICWQTGQIAAIALASAAASRRYRTEFGDPLNLYTGIVTHSIGLVRHYKPALHRALAEAGYAGMIANGRFSSPGVLYNMLHRSPALLYVSDDYGSQLAFAKRQPSGAHEQTLSIFADIHNAKPIYLNNGQEAGIGKQGERVVIHHPALSILAMISADQLSTVVRASELGRGALEQFLFVLAPEDPAAYTMNDPEPGDVPGWIAAHLQAIRLIEQGDDTDLVKDNPAQEPDLRTVRFDAKLDAAYAAIMAISDRREARPILLSARAILRRLCAVLAVWANPPHPVVSREILAWTSGYVAANVRAFLEAFNILSTDDGKLTQYQQILDHIAQGGAEGRTPKDLSQRCWAFKKLSKEKRAETMDLLLEDGEVVQMPRGRGGKVYIAARFVKEAGAAEVFAEESGDTPPGGSV</sequence>
<keyword evidence="3" id="KW-1185">Reference proteome</keyword>
<organism evidence="2 3">
    <name type="scientific">Methylomagnum ishizawai</name>
    <dbReference type="NCBI Taxonomy" id="1760988"/>
    <lineage>
        <taxon>Bacteria</taxon>
        <taxon>Pseudomonadati</taxon>
        <taxon>Pseudomonadota</taxon>
        <taxon>Gammaproteobacteria</taxon>
        <taxon>Methylococcales</taxon>
        <taxon>Methylococcaceae</taxon>
        <taxon>Methylomagnum</taxon>
    </lineage>
</organism>
<gene>
    <name evidence="2" type="ORF">SAMN02949497_1254</name>
</gene>
<dbReference type="RefSeq" id="WP_085210931.1">
    <property type="nucleotide sequence ID" value="NZ_FXAM01000001.1"/>
</dbReference>
<reference evidence="2 3" key="1">
    <citation type="submission" date="2016-12" db="EMBL/GenBank/DDBJ databases">
        <authorList>
            <person name="Song W.-J."/>
            <person name="Kurnit D.M."/>
        </authorList>
    </citation>
    <scope>NUCLEOTIDE SEQUENCE [LARGE SCALE GENOMIC DNA]</scope>
    <source>
        <strain evidence="2 3">175</strain>
    </source>
</reference>
<dbReference type="OrthoDB" id="9763644at2"/>
<dbReference type="STRING" id="1760988.SAMN02949497_1254"/>
<dbReference type="InterPro" id="IPR015330">
    <property type="entry name" value="DNA_primase/pol_bifunc_N"/>
</dbReference>
<evidence type="ECO:0000313" key="3">
    <source>
        <dbReference type="Proteomes" id="UP000192923"/>
    </source>
</evidence>
<evidence type="ECO:0000259" key="1">
    <source>
        <dbReference type="SMART" id="SM00943"/>
    </source>
</evidence>
<dbReference type="EMBL" id="FXAM01000001">
    <property type="protein sequence ID" value="SMF93958.1"/>
    <property type="molecule type" value="Genomic_DNA"/>
</dbReference>
<proteinExistence type="predicted"/>
<dbReference type="Pfam" id="PF09250">
    <property type="entry name" value="Prim-Pol"/>
    <property type="match status" value="1"/>
</dbReference>
<protein>
    <submittedName>
        <fullName evidence="2">Bifunctional DNA primase/polymerase, N-terminal</fullName>
    </submittedName>
</protein>
<name>A0A1Y6CTL7_9GAMM</name>
<dbReference type="SUPFAM" id="SSF56747">
    <property type="entry name" value="Prim-pol domain"/>
    <property type="match status" value="1"/>
</dbReference>
<evidence type="ECO:0000313" key="2">
    <source>
        <dbReference type="EMBL" id="SMF93958.1"/>
    </source>
</evidence>
<accession>A0A1Y6CTL7</accession>
<dbReference type="Proteomes" id="UP000192923">
    <property type="component" value="Unassembled WGS sequence"/>
</dbReference>
<dbReference type="SMART" id="SM00943">
    <property type="entry name" value="Prim-Pol"/>
    <property type="match status" value="1"/>
</dbReference>
<feature type="domain" description="DNA primase/polymerase bifunctional N-terminal" evidence="1">
    <location>
        <begin position="24"/>
        <end position="196"/>
    </location>
</feature>
<dbReference type="AlphaFoldDB" id="A0A1Y6CTL7"/>